<dbReference type="SUPFAM" id="SSF50447">
    <property type="entry name" value="Translation proteins"/>
    <property type="match status" value="1"/>
</dbReference>
<evidence type="ECO:0000256" key="1">
    <source>
        <dbReference type="ARBA" id="ARBA00004123"/>
    </source>
</evidence>
<keyword evidence="11" id="KW-1185">Reference proteome</keyword>
<feature type="compositionally biased region" description="Low complexity" evidence="9">
    <location>
        <begin position="626"/>
        <end position="646"/>
    </location>
</feature>
<accession>A0AAV5G4Q5</accession>
<keyword evidence="8" id="KW-0539">Nucleus</keyword>
<comment type="subcellular location">
    <subcellularLocation>
        <location evidence="1">Nucleus</location>
    </subcellularLocation>
</comment>
<dbReference type="Proteomes" id="UP001342314">
    <property type="component" value="Unassembled WGS sequence"/>
</dbReference>
<keyword evidence="4" id="KW-0690">Ribosome biogenesis</keyword>
<evidence type="ECO:0000256" key="4">
    <source>
        <dbReference type="ARBA" id="ARBA00022517"/>
    </source>
</evidence>
<dbReference type="GO" id="GO:0006364">
    <property type="term" value="P:rRNA processing"/>
    <property type="evidence" value="ECO:0007669"/>
    <property type="project" value="UniProtKB-KW"/>
</dbReference>
<evidence type="ECO:0000313" key="10">
    <source>
        <dbReference type="EMBL" id="GJN87290.1"/>
    </source>
</evidence>
<feature type="compositionally biased region" description="Gly residues" evidence="9">
    <location>
        <begin position="820"/>
        <end position="831"/>
    </location>
</feature>
<dbReference type="GO" id="GO:0005732">
    <property type="term" value="C:sno(s)RNA-containing ribonucleoprotein complex"/>
    <property type="evidence" value="ECO:0007669"/>
    <property type="project" value="InterPro"/>
</dbReference>
<evidence type="ECO:0000256" key="8">
    <source>
        <dbReference type="ARBA" id="ARBA00023242"/>
    </source>
</evidence>
<dbReference type="GO" id="GO:0003723">
    <property type="term" value="F:RNA binding"/>
    <property type="evidence" value="ECO:0007669"/>
    <property type="project" value="UniProtKB-KW"/>
</dbReference>
<reference evidence="10 11" key="1">
    <citation type="submission" date="2021-12" db="EMBL/GenBank/DDBJ databases">
        <title>High titer production of polyol ester of fatty acids by Rhodotorula paludigena BS15 towards product separation-free biomass refinery.</title>
        <authorList>
            <person name="Mano J."/>
            <person name="Ono H."/>
            <person name="Tanaka T."/>
            <person name="Naito K."/>
            <person name="Sushida H."/>
            <person name="Ike M."/>
            <person name="Tokuyasu K."/>
            <person name="Kitaoka M."/>
        </authorList>
    </citation>
    <scope>NUCLEOTIDE SEQUENCE [LARGE SCALE GENOMIC DNA]</scope>
    <source>
        <strain evidence="10 11">BS15</strain>
    </source>
</reference>
<feature type="compositionally biased region" description="Low complexity" evidence="9">
    <location>
        <begin position="82"/>
        <end position="99"/>
    </location>
</feature>
<dbReference type="PANTHER" id="PTHR31633">
    <property type="entry name" value="H/ACA RIBONUCLEOPROTEIN COMPLEX NON-CORE SUBUNIT NAF1"/>
    <property type="match status" value="1"/>
</dbReference>
<feature type="compositionally biased region" description="Acidic residues" evidence="9">
    <location>
        <begin position="187"/>
        <end position="202"/>
    </location>
</feature>
<keyword evidence="7" id="KW-0694">RNA-binding</keyword>
<proteinExistence type="inferred from homology"/>
<feature type="compositionally biased region" description="Low complexity" evidence="9">
    <location>
        <begin position="788"/>
        <end position="802"/>
    </location>
</feature>
<dbReference type="GO" id="GO:0000493">
    <property type="term" value="P:box H/ACA snoRNP assembly"/>
    <property type="evidence" value="ECO:0007669"/>
    <property type="project" value="InterPro"/>
</dbReference>
<dbReference type="AlphaFoldDB" id="A0AAV5G4Q5"/>
<feature type="compositionally biased region" description="Low complexity" evidence="9">
    <location>
        <begin position="567"/>
        <end position="594"/>
    </location>
</feature>
<evidence type="ECO:0000313" key="11">
    <source>
        <dbReference type="Proteomes" id="UP001342314"/>
    </source>
</evidence>
<evidence type="ECO:0000256" key="7">
    <source>
        <dbReference type="ARBA" id="ARBA00022884"/>
    </source>
</evidence>
<evidence type="ECO:0000256" key="5">
    <source>
        <dbReference type="ARBA" id="ARBA00022552"/>
    </source>
</evidence>
<dbReference type="InterPro" id="IPR038664">
    <property type="entry name" value="Gar1/Naf1_Cbf5-bd_sf"/>
</dbReference>
<comment type="caution">
    <text evidence="10">The sequence shown here is derived from an EMBL/GenBank/DDBJ whole genome shotgun (WGS) entry which is preliminary data.</text>
</comment>
<feature type="compositionally biased region" description="Polar residues" evidence="9">
    <location>
        <begin position="1"/>
        <end position="10"/>
    </location>
</feature>
<feature type="compositionally biased region" description="Low complexity" evidence="9">
    <location>
        <begin position="58"/>
        <end position="70"/>
    </location>
</feature>
<dbReference type="Gene3D" id="2.40.10.230">
    <property type="entry name" value="Probable tRNA pseudouridine synthase domain"/>
    <property type="match status" value="1"/>
</dbReference>
<evidence type="ECO:0000256" key="3">
    <source>
        <dbReference type="ARBA" id="ARBA00021438"/>
    </source>
</evidence>
<dbReference type="PANTHER" id="PTHR31633:SF1">
    <property type="entry name" value="H_ACA RIBONUCLEOPROTEIN COMPLEX NON-CORE SUBUNIT NAF1"/>
    <property type="match status" value="1"/>
</dbReference>
<evidence type="ECO:0000256" key="6">
    <source>
        <dbReference type="ARBA" id="ARBA00022553"/>
    </source>
</evidence>
<feature type="compositionally biased region" description="Gly residues" evidence="9">
    <location>
        <begin position="722"/>
        <end position="731"/>
    </location>
</feature>
<keyword evidence="5" id="KW-0698">rRNA processing</keyword>
<dbReference type="GO" id="GO:0001522">
    <property type="term" value="P:pseudouridine synthesis"/>
    <property type="evidence" value="ECO:0007669"/>
    <property type="project" value="InterPro"/>
</dbReference>
<name>A0AAV5G4Q5_9BASI</name>
<comment type="similarity">
    <text evidence="2">Belongs to the NAF1 family.</text>
</comment>
<dbReference type="InterPro" id="IPR007504">
    <property type="entry name" value="H/ACA_rnp_Gar1/Naf1"/>
</dbReference>
<feature type="compositionally biased region" description="Low complexity" evidence="9">
    <location>
        <begin position="680"/>
        <end position="721"/>
    </location>
</feature>
<protein>
    <recommendedName>
        <fullName evidence="3">H/ACA ribonucleoprotein complex non-core subunit NAF1</fullName>
    </recommendedName>
</protein>
<feature type="region of interest" description="Disordered" evidence="9">
    <location>
        <begin position="432"/>
        <end position="831"/>
    </location>
</feature>
<dbReference type="InterPro" id="IPR009000">
    <property type="entry name" value="Transl_B-barrel_sf"/>
</dbReference>
<dbReference type="Pfam" id="PF04410">
    <property type="entry name" value="Gar1"/>
    <property type="match status" value="1"/>
</dbReference>
<feature type="compositionally biased region" description="Gly residues" evidence="9">
    <location>
        <begin position="534"/>
        <end position="566"/>
    </location>
</feature>
<feature type="region of interest" description="Disordered" evidence="9">
    <location>
        <begin position="1"/>
        <end position="99"/>
    </location>
</feature>
<organism evidence="10 11">
    <name type="scientific">Rhodotorula paludigena</name>
    <dbReference type="NCBI Taxonomy" id="86838"/>
    <lineage>
        <taxon>Eukaryota</taxon>
        <taxon>Fungi</taxon>
        <taxon>Dikarya</taxon>
        <taxon>Basidiomycota</taxon>
        <taxon>Pucciniomycotina</taxon>
        <taxon>Microbotryomycetes</taxon>
        <taxon>Sporidiobolales</taxon>
        <taxon>Sporidiobolaceae</taxon>
        <taxon>Rhodotorula</taxon>
    </lineage>
</organism>
<feature type="region of interest" description="Disordered" evidence="9">
    <location>
        <begin position="154"/>
        <end position="291"/>
    </location>
</feature>
<evidence type="ECO:0000256" key="9">
    <source>
        <dbReference type="SAM" id="MobiDB-lite"/>
    </source>
</evidence>
<feature type="compositionally biased region" description="Low complexity" evidence="9">
    <location>
        <begin position="752"/>
        <end position="768"/>
    </location>
</feature>
<sequence length="831" mass="85295">MGQGQSQQRTEPPAPTDDASSPPTPPRPDETDSGMNTAGQGLPAVQDGVRTTPDLHVEPAAPSESSAGPALVQDGADSFKVPTAPAPASTAVPDAASPSTTLNALPADIEHILSLGANDPDEAERVRALAGGASSRGELEQVVRELKEKALAAGGAEEVRMADAGQDELRKVEDEMREKGVQRGEEVQEATEEGEMVEEGGGEQESKEHEAKGEDVKMDHDASSDSDSESSSSSDESDSTTAPAPAARQRGRGRGKQRAVDSDADDDEEGGVVSSKTAPKTEHELAEPDISPLTVQQFEEGTELAKFGKVESLIENVVVIKADTSGDWRVLDEGTLVCWEDRVVIGAIFETFGSVQQPFYSLRFPAASPPDPAVFAISRPVFYSPNAASFVFTRDLRHFKGSDASNIWDEEVGAGEIEFSDDEEEAEYRRKLKADRRARTQSATPADDFLTPSLPTSRPMSGPRAEMGEKPPPGRVGRRMFERDTGATLEEGEEVEFEFSSGEGSEGEGDDDEMQRDEQRGFGAAHGRGDFGARGRGGARGGAGRGGPRGGATGGRGRGRGRGGAAGATTTSPGGRPVRGLPRGRVPSGPSGLPNKPAFQADGGGDTEMSGRMAGGASPNAPPPAAGAAFSFGAGAPPPGTFAFGSSAGNGPPAARSPPQPHARGPPPSMPWSAAPPPAGSAYQQPPSYPSGPAAAAYGYRAPQQQPAAPYYPSAPAPGYGSYAGGGGGGYSPHQPYAAVPPSHAASGGGSPYSRAAPGPAGPAAGASEGYNPIAAPGGGHINPRFLAAQQAAQQQQQQQGYYGAGQGAYGRGYPPPGGPGGGQGQGQGRW</sequence>
<keyword evidence="6" id="KW-0597">Phosphoprotein</keyword>
<feature type="compositionally biased region" description="Basic and acidic residues" evidence="9">
    <location>
        <begin position="204"/>
        <end position="223"/>
    </location>
</feature>
<feature type="compositionally biased region" description="Basic and acidic residues" evidence="9">
    <location>
        <begin position="157"/>
        <end position="186"/>
    </location>
</feature>
<dbReference type="InterPro" id="IPR040309">
    <property type="entry name" value="Naf1"/>
</dbReference>
<gene>
    <name evidence="10" type="ORF">Rhopal_000238-T1</name>
</gene>
<feature type="compositionally biased region" description="Pro residues" evidence="9">
    <location>
        <begin position="655"/>
        <end position="679"/>
    </location>
</feature>
<dbReference type="GO" id="GO:0005634">
    <property type="term" value="C:nucleus"/>
    <property type="evidence" value="ECO:0007669"/>
    <property type="project" value="UniProtKB-SubCell"/>
</dbReference>
<dbReference type="EMBL" id="BQKY01000001">
    <property type="protein sequence ID" value="GJN87290.1"/>
    <property type="molecule type" value="Genomic_DNA"/>
</dbReference>
<evidence type="ECO:0000256" key="2">
    <source>
        <dbReference type="ARBA" id="ARBA00009801"/>
    </source>
</evidence>
<feature type="compositionally biased region" description="Acidic residues" evidence="9">
    <location>
        <begin position="505"/>
        <end position="515"/>
    </location>
</feature>